<comment type="subunit">
    <text evidence="4">The core complex is formed by different alpha and beta chains, binding bacteriochlorophyll molecules, and arranged most probably in tetrameric structures disposed around the reaction center. The non-pigmented gamma chains may constitute additional components.</text>
</comment>
<dbReference type="GO" id="GO:0019684">
    <property type="term" value="P:photosynthesis, light reaction"/>
    <property type="evidence" value="ECO:0007669"/>
    <property type="project" value="InterPro"/>
</dbReference>
<evidence type="ECO:0000256" key="17">
    <source>
        <dbReference type="ARBA" id="ARBA00029710"/>
    </source>
</evidence>
<dbReference type="SUPFAM" id="SSF56918">
    <property type="entry name" value="Light-harvesting complex subunits"/>
    <property type="match status" value="1"/>
</dbReference>
<accession>A0A8J7W826</accession>
<evidence type="ECO:0000256" key="6">
    <source>
        <dbReference type="ARBA" id="ARBA00022494"/>
    </source>
</evidence>
<keyword evidence="16" id="KW-0437">Light-harvesting polypeptide</keyword>
<comment type="function">
    <text evidence="1">Antenna complexes are light-harvesting systems, which transfer the excitation energy to the reaction centers.</text>
</comment>
<evidence type="ECO:0000256" key="11">
    <source>
        <dbReference type="ARBA" id="ARBA00022842"/>
    </source>
</evidence>
<gene>
    <name evidence="20" type="ORF">KB874_00675</name>
</gene>
<dbReference type="Pfam" id="PF00556">
    <property type="entry name" value="LHC"/>
    <property type="match status" value="1"/>
</dbReference>
<dbReference type="GO" id="GO:0005886">
    <property type="term" value="C:plasma membrane"/>
    <property type="evidence" value="ECO:0007669"/>
    <property type="project" value="UniProtKB-SubCell"/>
</dbReference>
<dbReference type="PRINTS" id="PR00673">
    <property type="entry name" value="LIGHTHARVSTA"/>
</dbReference>
<comment type="subcellular location">
    <subcellularLocation>
        <location evidence="2">Cell inner membrane</location>
        <topology evidence="2">Single-pass type II membrane protein</topology>
    </subcellularLocation>
</comment>
<keyword evidence="11" id="KW-0460">Magnesium</keyword>
<keyword evidence="5" id="KW-1003">Cell membrane</keyword>
<dbReference type="InterPro" id="IPR018332">
    <property type="entry name" value="Antenna_alpha"/>
</dbReference>
<keyword evidence="12" id="KW-0076">Bacteriochlorophyll</keyword>
<evidence type="ECO:0000259" key="19">
    <source>
        <dbReference type="Pfam" id="PF00556"/>
    </source>
</evidence>
<evidence type="ECO:0000256" key="12">
    <source>
        <dbReference type="ARBA" id="ARBA00022956"/>
    </source>
</evidence>
<organism evidence="20 21">
    <name type="scientific">Thetidibacter halocola</name>
    <dbReference type="NCBI Taxonomy" id="2827239"/>
    <lineage>
        <taxon>Bacteria</taxon>
        <taxon>Pseudomonadati</taxon>
        <taxon>Pseudomonadota</taxon>
        <taxon>Alphaproteobacteria</taxon>
        <taxon>Rhodobacterales</taxon>
        <taxon>Roseobacteraceae</taxon>
        <taxon>Thetidibacter</taxon>
    </lineage>
</organism>
<feature type="transmembrane region" description="Helical" evidence="18">
    <location>
        <begin position="14"/>
        <end position="35"/>
    </location>
</feature>
<keyword evidence="14" id="KW-0157">Chromophore</keyword>
<evidence type="ECO:0000256" key="14">
    <source>
        <dbReference type="ARBA" id="ARBA00022991"/>
    </source>
</evidence>
<evidence type="ECO:0000256" key="3">
    <source>
        <dbReference type="ARBA" id="ARBA00005629"/>
    </source>
</evidence>
<reference evidence="20" key="1">
    <citation type="submission" date="2021-04" db="EMBL/GenBank/DDBJ databases">
        <authorList>
            <person name="Yoon J."/>
        </authorList>
    </citation>
    <scope>NUCLEOTIDE SEQUENCE</scope>
    <source>
        <strain evidence="20">KMU-90</strain>
    </source>
</reference>
<protein>
    <recommendedName>
        <fullName evidence="17">Antenna pigment protein alpha chain</fullName>
    </recommendedName>
</protein>
<evidence type="ECO:0000256" key="1">
    <source>
        <dbReference type="ARBA" id="ARBA00002455"/>
    </source>
</evidence>
<name>A0A8J7W826_9RHOB</name>
<evidence type="ECO:0000256" key="13">
    <source>
        <dbReference type="ARBA" id="ARBA00022989"/>
    </source>
</evidence>
<keyword evidence="21" id="KW-1185">Reference proteome</keyword>
<dbReference type="Proteomes" id="UP000681356">
    <property type="component" value="Unassembled WGS sequence"/>
</dbReference>
<evidence type="ECO:0000256" key="5">
    <source>
        <dbReference type="ARBA" id="ARBA00022475"/>
    </source>
</evidence>
<keyword evidence="8" id="KW-0042">Antenna complex</keyword>
<evidence type="ECO:0000256" key="15">
    <source>
        <dbReference type="ARBA" id="ARBA00023136"/>
    </source>
</evidence>
<keyword evidence="6" id="KW-0148">Chlorophyll</keyword>
<evidence type="ECO:0000256" key="9">
    <source>
        <dbReference type="ARBA" id="ARBA00022692"/>
    </source>
</evidence>
<dbReference type="GO" id="GO:0046872">
    <property type="term" value="F:metal ion binding"/>
    <property type="evidence" value="ECO:0007669"/>
    <property type="project" value="UniProtKB-KW"/>
</dbReference>
<evidence type="ECO:0000256" key="8">
    <source>
        <dbReference type="ARBA" id="ARBA00022549"/>
    </source>
</evidence>
<evidence type="ECO:0000256" key="4">
    <source>
        <dbReference type="ARBA" id="ARBA00011367"/>
    </source>
</evidence>
<keyword evidence="7" id="KW-0997">Cell inner membrane</keyword>
<keyword evidence="13 18" id="KW-1133">Transmembrane helix</keyword>
<evidence type="ECO:0000256" key="2">
    <source>
        <dbReference type="ARBA" id="ARBA00004249"/>
    </source>
</evidence>
<keyword evidence="10" id="KW-0479">Metal-binding</keyword>
<dbReference type="InterPro" id="IPR035889">
    <property type="entry name" value="Light-harvesting_complex"/>
</dbReference>
<sequence length="118" mass="11997">MNNAKMWLVVSPSVGVPIFLGAVAVGSFAVHVAVLSKVSWYNDYLSGQPLGAGDTQEAAARMLPDTDSAKAAYTMPMPDGGQQVLVVMPDGTTATAVLQPPGALLASASAPAGKLVQN</sequence>
<dbReference type="GO" id="GO:0042314">
    <property type="term" value="F:bacteriochlorophyll binding"/>
    <property type="evidence" value="ECO:0007669"/>
    <property type="project" value="UniProtKB-KW"/>
</dbReference>
<dbReference type="EMBL" id="JAGTUU010000001">
    <property type="protein sequence ID" value="MBS0122632.1"/>
    <property type="molecule type" value="Genomic_DNA"/>
</dbReference>
<evidence type="ECO:0000256" key="16">
    <source>
        <dbReference type="ARBA" id="ARBA00023243"/>
    </source>
</evidence>
<comment type="caution">
    <text evidence="20">The sequence shown here is derived from an EMBL/GenBank/DDBJ whole genome shotgun (WGS) entry which is preliminary data.</text>
</comment>
<dbReference type="GO" id="GO:0030077">
    <property type="term" value="C:plasma membrane light-harvesting complex"/>
    <property type="evidence" value="ECO:0007669"/>
    <property type="project" value="InterPro"/>
</dbReference>
<feature type="domain" description="Antenna complex alpha/beta subunit" evidence="19">
    <location>
        <begin position="3"/>
        <end position="41"/>
    </location>
</feature>
<evidence type="ECO:0000256" key="10">
    <source>
        <dbReference type="ARBA" id="ARBA00022723"/>
    </source>
</evidence>
<keyword evidence="9 18" id="KW-0812">Transmembrane</keyword>
<dbReference type="AlphaFoldDB" id="A0A8J7W826"/>
<evidence type="ECO:0000313" key="20">
    <source>
        <dbReference type="EMBL" id="MBS0122632.1"/>
    </source>
</evidence>
<evidence type="ECO:0000313" key="21">
    <source>
        <dbReference type="Proteomes" id="UP000681356"/>
    </source>
</evidence>
<evidence type="ECO:0000256" key="18">
    <source>
        <dbReference type="SAM" id="Phobius"/>
    </source>
</evidence>
<proteinExistence type="inferred from homology"/>
<dbReference type="Gene3D" id="4.10.220.20">
    <property type="entry name" value="Light-harvesting complex"/>
    <property type="match status" value="1"/>
</dbReference>
<comment type="similarity">
    <text evidence="3">Belongs to the antenna complex alpha subunit family.</text>
</comment>
<keyword evidence="15 18" id="KW-0472">Membrane</keyword>
<evidence type="ECO:0000256" key="7">
    <source>
        <dbReference type="ARBA" id="ARBA00022519"/>
    </source>
</evidence>
<dbReference type="InterPro" id="IPR000066">
    <property type="entry name" value="Antenna_a/b"/>
</dbReference>
<dbReference type="RefSeq" id="WP_212534608.1">
    <property type="nucleotide sequence ID" value="NZ_JAGTUU010000001.1"/>
</dbReference>